<keyword evidence="2" id="KW-1185">Reference proteome</keyword>
<gene>
    <name evidence="3 4" type="primary">LOC112828541</name>
</gene>
<sequence length="221" mass="24306">MQYRPPKSEPGTGGVLSSPPYPSGPARHRYPPRRGFLPTNLPTLAKGSSQVSYWAVFSLQEKAPLYTRTEKKVPSGWALFLLKGQQGLPTRERLGVSPSACPCRGSGVPRFAQADLPHGSEPVNIAGGWLPTPLRKESRRPCFHNPGNSHCPVGHILHLTQLTPFQQKADNNAPRPFPPPWGIGAAWPAEFVMKISRKSTPNTVGSHYRADFQMQTEAKTR</sequence>
<dbReference type="RefSeq" id="XP_025733458.1">
    <property type="nucleotide sequence ID" value="XM_025877673.1"/>
</dbReference>
<name>A0A3Q7PIH3_CALUR</name>
<protein>
    <submittedName>
        <fullName evidence="3 4">Uncharacterized protein LOC112828541</fullName>
    </submittedName>
</protein>
<dbReference type="RefSeq" id="XP_025733457.1">
    <property type="nucleotide sequence ID" value="XM_025877672.1"/>
</dbReference>
<dbReference type="AlphaFoldDB" id="A0A3Q7PIH3"/>
<evidence type="ECO:0000313" key="3">
    <source>
        <dbReference type="RefSeq" id="XP_025733457.1"/>
    </source>
</evidence>
<evidence type="ECO:0000256" key="1">
    <source>
        <dbReference type="SAM" id="MobiDB-lite"/>
    </source>
</evidence>
<feature type="region of interest" description="Disordered" evidence="1">
    <location>
        <begin position="1"/>
        <end position="35"/>
    </location>
</feature>
<evidence type="ECO:0000313" key="4">
    <source>
        <dbReference type="RefSeq" id="XP_025733458.1"/>
    </source>
</evidence>
<reference key="1">
    <citation type="submission" date="2019-01" db="UniProtKB">
        <authorList>
            <consortium name="RefSeq"/>
        </authorList>
    </citation>
    <scope>IDENTIFICATION</scope>
    <source>
        <tissue evidence="3">Blood</tissue>
    </source>
</reference>
<dbReference type="Proteomes" id="UP000286641">
    <property type="component" value="Unplaced"/>
</dbReference>
<evidence type="ECO:0000313" key="2">
    <source>
        <dbReference type="Proteomes" id="UP000286641"/>
    </source>
</evidence>
<organism evidence="2 4">
    <name type="scientific">Callorhinus ursinus</name>
    <name type="common">Northern fur seal</name>
    <dbReference type="NCBI Taxonomy" id="34884"/>
    <lineage>
        <taxon>Eukaryota</taxon>
        <taxon>Metazoa</taxon>
        <taxon>Chordata</taxon>
        <taxon>Craniata</taxon>
        <taxon>Vertebrata</taxon>
        <taxon>Euteleostomi</taxon>
        <taxon>Mammalia</taxon>
        <taxon>Eutheria</taxon>
        <taxon>Laurasiatheria</taxon>
        <taxon>Carnivora</taxon>
        <taxon>Caniformia</taxon>
        <taxon>Pinnipedia</taxon>
        <taxon>Otariidae</taxon>
        <taxon>Callorhinus</taxon>
    </lineage>
</organism>
<accession>A0A3Q7PIH3</accession>
<reference evidence="4" key="2">
    <citation type="submission" date="2025-04" db="UniProtKB">
        <authorList>
            <consortium name="RefSeq"/>
        </authorList>
    </citation>
    <scope>IDENTIFICATION</scope>
    <source>
        <tissue evidence="4">Blood</tissue>
    </source>
</reference>
<proteinExistence type="predicted"/>